<dbReference type="PANTHER" id="PTHR36508">
    <property type="entry name" value="PROTEIN SLYX"/>
    <property type="match status" value="1"/>
</dbReference>
<dbReference type="Pfam" id="PF04102">
    <property type="entry name" value="SlyX"/>
    <property type="match status" value="1"/>
</dbReference>
<gene>
    <name evidence="2" type="ORF">ON753_16095</name>
</gene>
<reference evidence="2 3" key="1">
    <citation type="journal article" date="2016" name="Int. J. Syst. Evol. Microbiol.">
        <title>Labrenzia salina sp. nov., isolated from the rhizosphere of the halophyte Arthrocnemum macrostachyum.</title>
        <authorList>
            <person name="Camacho M."/>
            <person name="Redondo-Gomez S."/>
            <person name="Rodriguez-Llorente I."/>
            <person name="Rohde M."/>
            <person name="Sproer C."/>
            <person name="Schumann P."/>
            <person name="Klenk H.P."/>
            <person name="Montero-Calasanz M.D.C."/>
        </authorList>
    </citation>
    <scope>NUCLEOTIDE SEQUENCE [LARGE SCALE GENOMIC DNA]</scope>
    <source>
        <strain evidence="2 3">DSM 29163</strain>
    </source>
</reference>
<keyword evidence="3" id="KW-1185">Reference proteome</keyword>
<evidence type="ECO:0000313" key="2">
    <source>
        <dbReference type="EMBL" id="MCX2723874.1"/>
    </source>
</evidence>
<comment type="caution">
    <text evidence="2">The sequence shown here is derived from an EMBL/GenBank/DDBJ whole genome shotgun (WGS) entry which is preliminary data.</text>
</comment>
<organism evidence="2 3">
    <name type="scientific">Roseibium salinum</name>
    <dbReference type="NCBI Taxonomy" id="1604349"/>
    <lineage>
        <taxon>Bacteria</taxon>
        <taxon>Pseudomonadati</taxon>
        <taxon>Pseudomonadota</taxon>
        <taxon>Alphaproteobacteria</taxon>
        <taxon>Hyphomicrobiales</taxon>
        <taxon>Stappiaceae</taxon>
        <taxon>Roseibium</taxon>
    </lineage>
</organism>
<keyword evidence="1" id="KW-0175">Coiled coil</keyword>
<sequence>MADDQEARLEKLEIDLAHALNTIDDLNGVVIQQGRQIERMTRLLSNMTEQVEEMMESSHPGHRIDKPPHY</sequence>
<accession>A0ABT3R3V2</accession>
<dbReference type="EMBL" id="JAPEVI010000003">
    <property type="protein sequence ID" value="MCX2723874.1"/>
    <property type="molecule type" value="Genomic_DNA"/>
</dbReference>
<proteinExistence type="predicted"/>
<feature type="coiled-coil region" evidence="1">
    <location>
        <begin position="2"/>
        <end position="57"/>
    </location>
</feature>
<dbReference type="RefSeq" id="WP_265963628.1">
    <property type="nucleotide sequence ID" value="NZ_JAPEVI010000003.1"/>
</dbReference>
<dbReference type="PANTHER" id="PTHR36508:SF1">
    <property type="entry name" value="PROTEIN SLYX"/>
    <property type="match status" value="1"/>
</dbReference>
<evidence type="ECO:0000256" key="1">
    <source>
        <dbReference type="SAM" id="Coils"/>
    </source>
</evidence>
<name>A0ABT3R3V2_9HYPH</name>
<dbReference type="InterPro" id="IPR007236">
    <property type="entry name" value="SlyX"/>
</dbReference>
<dbReference type="Proteomes" id="UP001300261">
    <property type="component" value="Unassembled WGS sequence"/>
</dbReference>
<protein>
    <submittedName>
        <fullName evidence="2">SlyX family protein</fullName>
    </submittedName>
</protein>
<evidence type="ECO:0000313" key="3">
    <source>
        <dbReference type="Proteomes" id="UP001300261"/>
    </source>
</evidence>